<organism evidence="6 7">
    <name type="scientific">Fraxinus pennsylvanica</name>
    <dbReference type="NCBI Taxonomy" id="56036"/>
    <lineage>
        <taxon>Eukaryota</taxon>
        <taxon>Viridiplantae</taxon>
        <taxon>Streptophyta</taxon>
        <taxon>Embryophyta</taxon>
        <taxon>Tracheophyta</taxon>
        <taxon>Spermatophyta</taxon>
        <taxon>Magnoliopsida</taxon>
        <taxon>eudicotyledons</taxon>
        <taxon>Gunneridae</taxon>
        <taxon>Pentapetalae</taxon>
        <taxon>asterids</taxon>
        <taxon>lamiids</taxon>
        <taxon>Lamiales</taxon>
        <taxon>Oleaceae</taxon>
        <taxon>Oleeae</taxon>
        <taxon>Fraxinus</taxon>
    </lineage>
</organism>
<reference evidence="6" key="1">
    <citation type="submission" date="2023-05" db="EMBL/GenBank/DDBJ databases">
        <authorList>
            <person name="Huff M."/>
        </authorList>
    </citation>
    <scope>NUCLEOTIDE SEQUENCE</scope>
</reference>
<evidence type="ECO:0000256" key="1">
    <source>
        <dbReference type="ARBA" id="ARBA00007944"/>
    </source>
</evidence>
<evidence type="ECO:0000313" key="6">
    <source>
        <dbReference type="EMBL" id="CAI9754788.1"/>
    </source>
</evidence>
<proteinExistence type="inferred from homology"/>
<dbReference type="InterPro" id="IPR007225">
    <property type="entry name" value="EXOC6/Sec15"/>
</dbReference>
<sequence length="512" mass="57704">MSEKVKRGNVTDNRGDTGEEIILMTMVNNGEDLGPTVRLSFETGKPESLLQQLKNVVRKKLKSRIFANFITRILFLQFDELSGYTAAACQRDEDVLPRQMKAEEQSCLGVGNFTYTLNVEEIDEKSGLKFNLTPLYRAHHIHTCIGIQEKFHDYYYKNRFLQLTSDLQISSVQSFLESHQTFLARIAGYIIVEDRILRTTSGLLSPNQLETMWETAMAKVVAVLEEQFSHMNIASHLLLVKDYVALFGATLRQYSYEDGSILGTSNSSHEYLDKLLIDVLNDVAINTIYSGTIGASQAMQIAANISVLERACDYFRQHAAQRCGIPVRSDNRPQHANEYVNEVIIYLDTVLATAQQILPLDALYKVGSGAPDHISNSIVEAFLSDSIKRFNANAVMSINHDLKALESFADYRFQGTGLLGIYKDGTFRGCFIEARQLINLLSSSQPKNVMNPVIKQRNYNALDYKKVGTTTICEKFKDSPDGLFGSLSNRNSKQSTQKKSMDTLKKRLRDFN</sequence>
<dbReference type="GO" id="GO:0000145">
    <property type="term" value="C:exocyst"/>
    <property type="evidence" value="ECO:0007669"/>
    <property type="project" value="TreeGrafter"/>
</dbReference>
<dbReference type="GO" id="GO:0006893">
    <property type="term" value="P:Golgi to plasma membrane transport"/>
    <property type="evidence" value="ECO:0007669"/>
    <property type="project" value="TreeGrafter"/>
</dbReference>
<dbReference type="GO" id="GO:0090522">
    <property type="term" value="P:vesicle tethering involved in exocytosis"/>
    <property type="evidence" value="ECO:0007669"/>
    <property type="project" value="InterPro"/>
</dbReference>
<evidence type="ECO:0000256" key="3">
    <source>
        <dbReference type="ARBA" id="ARBA00022483"/>
    </source>
</evidence>
<gene>
    <name evidence="6" type="ORF">FPE_LOCUS2219</name>
</gene>
<dbReference type="PANTHER" id="PTHR12702">
    <property type="entry name" value="SEC15"/>
    <property type="match status" value="1"/>
</dbReference>
<dbReference type="GO" id="GO:0016020">
    <property type="term" value="C:membrane"/>
    <property type="evidence" value="ECO:0007669"/>
    <property type="project" value="TreeGrafter"/>
</dbReference>
<dbReference type="Proteomes" id="UP000834106">
    <property type="component" value="Chromosome 1"/>
</dbReference>
<dbReference type="Pfam" id="PF04091">
    <property type="entry name" value="Sec15_C"/>
    <property type="match status" value="2"/>
</dbReference>
<dbReference type="AlphaFoldDB" id="A0AAD1YQY9"/>
<evidence type="ECO:0000256" key="2">
    <source>
        <dbReference type="ARBA" id="ARBA00022448"/>
    </source>
</evidence>
<keyword evidence="2" id="KW-0813">Transport</keyword>
<feature type="domain" description="Exocyst complex subunit EXOC6/Sec15 C-terminal" evidence="5">
    <location>
        <begin position="330"/>
        <end position="467"/>
    </location>
</feature>
<keyword evidence="7" id="KW-1185">Reference proteome</keyword>
<evidence type="ECO:0000259" key="5">
    <source>
        <dbReference type="Pfam" id="PF04091"/>
    </source>
</evidence>
<evidence type="ECO:0000313" key="7">
    <source>
        <dbReference type="Proteomes" id="UP000834106"/>
    </source>
</evidence>
<name>A0AAD1YQY9_9LAMI</name>
<dbReference type="Gene3D" id="1.20.58.670">
    <property type="entry name" value="Dsl1p vesicle tethering complex, Tip20p subunit, domain D"/>
    <property type="match status" value="1"/>
</dbReference>
<comment type="similarity">
    <text evidence="1">Belongs to the SEC15 family.</text>
</comment>
<protein>
    <recommendedName>
        <fullName evidence="5">Exocyst complex subunit EXOC6/Sec15 C-terminal domain-containing protein</fullName>
    </recommendedName>
</protein>
<evidence type="ECO:0000256" key="4">
    <source>
        <dbReference type="ARBA" id="ARBA00023054"/>
    </source>
</evidence>
<dbReference type="InterPro" id="IPR046361">
    <property type="entry name" value="EXOC6/Sec15_C"/>
</dbReference>
<dbReference type="InterPro" id="IPR042044">
    <property type="entry name" value="EXOC6PINT-1/Sec15/Tip20_C_dom2"/>
</dbReference>
<keyword evidence="4" id="KW-0175">Coiled coil</keyword>
<feature type="domain" description="Exocyst complex subunit EXOC6/Sec15 C-terminal" evidence="5">
    <location>
        <begin position="269"/>
        <end position="329"/>
    </location>
</feature>
<keyword evidence="3" id="KW-0268">Exocytosis</keyword>
<dbReference type="PANTHER" id="PTHR12702:SF0">
    <property type="entry name" value="EXOCYST COMPLEX COMPONENT 6"/>
    <property type="match status" value="1"/>
</dbReference>
<accession>A0AAD1YQY9</accession>
<dbReference type="FunFam" id="1.20.58.670:FF:000002">
    <property type="entry name" value="Exocyst complex component"/>
    <property type="match status" value="1"/>
</dbReference>
<dbReference type="GO" id="GO:0006886">
    <property type="term" value="P:intracellular protein transport"/>
    <property type="evidence" value="ECO:0007669"/>
    <property type="project" value="InterPro"/>
</dbReference>
<dbReference type="EMBL" id="OU503036">
    <property type="protein sequence ID" value="CAI9754788.1"/>
    <property type="molecule type" value="Genomic_DNA"/>
</dbReference>